<protein>
    <recommendedName>
        <fullName evidence="2">Stc1 domain-containing protein</fullName>
    </recommendedName>
</protein>
<comment type="caution">
    <text evidence="3">The sequence shown here is derived from an EMBL/GenBank/DDBJ whole genome shotgun (WGS) entry which is preliminary data.</text>
</comment>
<evidence type="ECO:0000259" key="2">
    <source>
        <dbReference type="Pfam" id="PF12898"/>
    </source>
</evidence>
<dbReference type="Proteomes" id="UP000245956">
    <property type="component" value="Unassembled WGS sequence"/>
</dbReference>
<sequence>MHSESVDTCFRHIFTHISRRDGEVVMLPCTGDGSSTLHSHNLPATTRHGCLVQEDEPKSANAILIELVRVAPLMRAVQVMSMPRRCVSWPASSAWRPYPGANTKRETSSTLVALTNERQADRREGLSIRPVPFNPITTPTREQHHKRPCTNCKRLSAESREKIVLELLLHASYKHLLASPSAEWNSIGSRHSHTCGLEAASSSIVRSASEESLSTAPVVKAGLPSSCVDLFAFRSRVEMAGPQESKSNTNHDITYSHGARFKCKMGGEWLPITEFSRNQRKLIDHQVGRGGRVDTANSGMICRHHTTSTVREIRCELCQLIKPENEFSTNSKKSGDNLCRRCVAWGETQEPEVTPFALETGHISVEEDVKKPGDRRYWDEADFFVGAKPQAPMEDLEGLGLEHLSLDQLEKARSAISHNTAGGRGEASGAGTPAHTSSTVGSRGRSQAPGLPPHLARGRGSGTTNNEASGLNTPAHPSSMADSRERSQAPALPPHLARARGSAMDSETDSASLKMSGSRASSSGAMPAPAEVAANNLPPHLRSRITPAPSAAAPSVSGGRPASTVSTATTVRDERQRRQEASQVVFNAWGPDGQRRTAVKTPTVVSTTDQSSVANDTSEFEDGGWQVASGGRGNRGRNNWHKAPRMPQAELGTQTRLTHISARCDDPVAEAKRRAEYCHSDDSDY</sequence>
<organism evidence="3 4">
    <name type="scientific">Purpureocillium lilacinum</name>
    <name type="common">Paecilomyces lilacinus</name>
    <dbReference type="NCBI Taxonomy" id="33203"/>
    <lineage>
        <taxon>Eukaryota</taxon>
        <taxon>Fungi</taxon>
        <taxon>Dikarya</taxon>
        <taxon>Ascomycota</taxon>
        <taxon>Pezizomycotina</taxon>
        <taxon>Sordariomycetes</taxon>
        <taxon>Hypocreomycetidae</taxon>
        <taxon>Hypocreales</taxon>
        <taxon>Ophiocordycipitaceae</taxon>
        <taxon>Purpureocillium</taxon>
    </lineage>
</organism>
<feature type="compositionally biased region" description="Polar residues" evidence="1">
    <location>
        <begin position="462"/>
        <end position="476"/>
    </location>
</feature>
<feature type="compositionally biased region" description="Low complexity" evidence="1">
    <location>
        <begin position="547"/>
        <end position="563"/>
    </location>
</feature>
<feature type="region of interest" description="Disordered" evidence="1">
    <location>
        <begin position="593"/>
        <end position="658"/>
    </location>
</feature>
<accession>A0A2U3DTC8</accession>
<feature type="compositionally biased region" description="Polar residues" evidence="1">
    <location>
        <begin position="434"/>
        <end position="445"/>
    </location>
</feature>
<feature type="compositionally biased region" description="Low complexity" evidence="1">
    <location>
        <begin position="510"/>
        <end position="530"/>
    </location>
</feature>
<dbReference type="Pfam" id="PF12898">
    <property type="entry name" value="Stc1"/>
    <property type="match status" value="1"/>
</dbReference>
<proteinExistence type="predicted"/>
<feature type="region of interest" description="Disordered" evidence="1">
    <location>
        <begin position="419"/>
        <end position="578"/>
    </location>
</feature>
<feature type="region of interest" description="Disordered" evidence="1">
    <location>
        <begin position="666"/>
        <end position="685"/>
    </location>
</feature>
<dbReference type="InterPro" id="IPR024630">
    <property type="entry name" value="Stc1"/>
</dbReference>
<reference evidence="3 4" key="1">
    <citation type="journal article" date="2016" name="Front. Microbiol.">
        <title>Genome and transcriptome sequences reveal the specific parasitism of the nematophagous Purpureocillium lilacinum 36-1.</title>
        <authorList>
            <person name="Xie J."/>
            <person name="Li S."/>
            <person name="Mo C."/>
            <person name="Xiao X."/>
            <person name="Peng D."/>
            <person name="Wang G."/>
            <person name="Xiao Y."/>
        </authorList>
    </citation>
    <scope>NUCLEOTIDE SEQUENCE [LARGE SCALE GENOMIC DNA]</scope>
    <source>
        <strain evidence="3 4">36-1</strain>
    </source>
</reference>
<feature type="compositionally biased region" description="Polar residues" evidence="1">
    <location>
        <begin position="603"/>
        <end position="617"/>
    </location>
</feature>
<evidence type="ECO:0000256" key="1">
    <source>
        <dbReference type="SAM" id="MobiDB-lite"/>
    </source>
</evidence>
<feature type="region of interest" description="Disordered" evidence="1">
    <location>
        <begin position="129"/>
        <end position="148"/>
    </location>
</feature>
<dbReference type="AlphaFoldDB" id="A0A2U3DTC8"/>
<gene>
    <name evidence="3" type="ORF">PCL_06919</name>
</gene>
<name>A0A2U3DTC8_PURLI</name>
<evidence type="ECO:0000313" key="3">
    <source>
        <dbReference type="EMBL" id="PWI65500.1"/>
    </source>
</evidence>
<feature type="domain" description="Stc1" evidence="2">
    <location>
        <begin position="262"/>
        <end position="343"/>
    </location>
</feature>
<dbReference type="EMBL" id="LCWV01000032">
    <property type="protein sequence ID" value="PWI65500.1"/>
    <property type="molecule type" value="Genomic_DNA"/>
</dbReference>
<evidence type="ECO:0000313" key="4">
    <source>
        <dbReference type="Proteomes" id="UP000245956"/>
    </source>
</evidence>
<feature type="compositionally biased region" description="Basic residues" evidence="1">
    <location>
        <begin position="634"/>
        <end position="644"/>
    </location>
</feature>